<reference evidence="1" key="1">
    <citation type="journal article" date="2019" name="PLoS Negl. Trop. Dis.">
        <title>Revisiting the worldwide diversity of Leptospira species in the environment.</title>
        <authorList>
            <person name="Vincent A.T."/>
            <person name="Schiettekatte O."/>
            <person name="Bourhy P."/>
            <person name="Veyrier F.J."/>
            <person name="Picardeau M."/>
        </authorList>
    </citation>
    <scope>NUCLEOTIDE SEQUENCE [LARGE SCALE GENOMIC DNA]</scope>
    <source>
        <strain evidence="1">201702455</strain>
    </source>
</reference>
<keyword evidence="2" id="KW-1185">Reference proteome</keyword>
<dbReference type="OrthoDB" id="328758at2"/>
<dbReference type="Proteomes" id="UP000297762">
    <property type="component" value="Unassembled WGS sequence"/>
</dbReference>
<evidence type="ECO:0000313" key="1">
    <source>
        <dbReference type="EMBL" id="TGL63305.1"/>
    </source>
</evidence>
<dbReference type="RefSeq" id="WP_135648394.1">
    <property type="nucleotide sequence ID" value="NZ_RQGF01000012.1"/>
</dbReference>
<accession>A0A4R9KBR3</accession>
<protein>
    <submittedName>
        <fullName evidence="1">Uncharacterized protein</fullName>
    </submittedName>
</protein>
<dbReference type="EMBL" id="RQGF01000012">
    <property type="protein sequence ID" value="TGL63305.1"/>
    <property type="molecule type" value="Genomic_DNA"/>
</dbReference>
<name>A0A4R9KBR3_9LEPT</name>
<comment type="caution">
    <text evidence="1">The sequence shown here is derived from an EMBL/GenBank/DDBJ whole genome shotgun (WGS) entry which is preliminary data.</text>
</comment>
<dbReference type="AlphaFoldDB" id="A0A4R9KBR3"/>
<organism evidence="1 2">
    <name type="scientific">Leptospira sarikeiensis</name>
    <dbReference type="NCBI Taxonomy" id="2484943"/>
    <lineage>
        <taxon>Bacteria</taxon>
        <taxon>Pseudomonadati</taxon>
        <taxon>Spirochaetota</taxon>
        <taxon>Spirochaetia</taxon>
        <taxon>Leptospirales</taxon>
        <taxon>Leptospiraceae</taxon>
        <taxon>Leptospira</taxon>
    </lineage>
</organism>
<gene>
    <name evidence="1" type="ORF">EHQ64_04910</name>
</gene>
<proteinExistence type="predicted"/>
<evidence type="ECO:0000313" key="2">
    <source>
        <dbReference type="Proteomes" id="UP000297762"/>
    </source>
</evidence>
<sequence>MEPRKDYDYLIKEFTEEKIKDRFIYLCELAKKIIRQQKLESFCSVESDLISEVVIDYFSDIDRLKKFHGLKKANTFKIAAYTAYWILRRKPIQIKGDINSADSVTKAKIRDINEIFAKSLALGIIYDFRKQVDPGMEATSKLVNFYVHLNYHFVYRQPNPQSLELAFTAFDVFCPFYELSKESGD</sequence>